<keyword evidence="1" id="KW-0732">Signal</keyword>
<gene>
    <name evidence="2" type="ORF">NS355_10985</name>
</gene>
<name>A0A147IR68_9SPHN</name>
<reference evidence="2 3" key="1">
    <citation type="journal article" date="2016" name="Front. Microbiol.">
        <title>Genomic Resource of Rice Seed Associated Bacteria.</title>
        <authorList>
            <person name="Midha S."/>
            <person name="Bansal K."/>
            <person name="Sharma S."/>
            <person name="Kumar N."/>
            <person name="Patil P.P."/>
            <person name="Chaudhry V."/>
            <person name="Patil P.B."/>
        </authorList>
    </citation>
    <scope>NUCLEOTIDE SEQUENCE [LARGE SCALE GENOMIC DNA]</scope>
    <source>
        <strain evidence="2 3">NS355</strain>
    </source>
</reference>
<sequence length="226" mass="24002">MVRRLSVVLPLALALARPIPVQAHAGRAEPGAPVALTPELLGDALSCRSRDALWAFADALFLDPKPPAWMREVTDDKATKGMLGIAGYRLVTPISLLGQRVDRVYFLNDWIVTLWPRKVAEAVVAAQGMKRAPVAATEQYYRFLDPNSGPMLGAFAPTGHATAAMLAQAFGAKTPPPPPADSLFVGCNYASASEAAFLSLARRASGMAADASRDVADDVQAIVPPR</sequence>
<dbReference type="OrthoDB" id="7505986at2"/>
<accession>A0A147IR68</accession>
<evidence type="ECO:0000256" key="1">
    <source>
        <dbReference type="SAM" id="SignalP"/>
    </source>
</evidence>
<organism evidence="2 3">
    <name type="scientific">Sphingomonas yabuuchiae</name>
    <dbReference type="NCBI Taxonomy" id="172044"/>
    <lineage>
        <taxon>Bacteria</taxon>
        <taxon>Pseudomonadati</taxon>
        <taxon>Pseudomonadota</taxon>
        <taxon>Alphaproteobacteria</taxon>
        <taxon>Sphingomonadales</taxon>
        <taxon>Sphingomonadaceae</taxon>
        <taxon>Sphingomonas</taxon>
    </lineage>
</organism>
<feature type="chain" id="PRO_5007548812" evidence="1">
    <location>
        <begin position="24"/>
        <end position="226"/>
    </location>
</feature>
<proteinExistence type="predicted"/>
<comment type="caution">
    <text evidence="2">The sequence shown here is derived from an EMBL/GenBank/DDBJ whole genome shotgun (WGS) entry which is preliminary data.</text>
</comment>
<evidence type="ECO:0000313" key="2">
    <source>
        <dbReference type="EMBL" id="KTT97715.1"/>
    </source>
</evidence>
<dbReference type="Proteomes" id="UP000073923">
    <property type="component" value="Unassembled WGS sequence"/>
</dbReference>
<dbReference type="PATRIC" id="fig|172044.3.peg.2173"/>
<evidence type="ECO:0000313" key="3">
    <source>
        <dbReference type="Proteomes" id="UP000073923"/>
    </source>
</evidence>
<dbReference type="EMBL" id="LDTF01000056">
    <property type="protein sequence ID" value="KTT97715.1"/>
    <property type="molecule type" value="Genomic_DNA"/>
</dbReference>
<dbReference type="RefSeq" id="WP_058745755.1">
    <property type="nucleotide sequence ID" value="NZ_LDTF01000056.1"/>
</dbReference>
<feature type="signal peptide" evidence="1">
    <location>
        <begin position="1"/>
        <end position="23"/>
    </location>
</feature>
<protein>
    <submittedName>
        <fullName evidence="2">Uncharacterized protein</fullName>
    </submittedName>
</protein>
<dbReference type="AlphaFoldDB" id="A0A147IR68"/>